<evidence type="ECO:0000313" key="1">
    <source>
        <dbReference type="EMBL" id="KAH9305194.1"/>
    </source>
</evidence>
<organism evidence="1 2">
    <name type="scientific">Taxus chinensis</name>
    <name type="common">Chinese yew</name>
    <name type="synonym">Taxus wallichiana var. chinensis</name>
    <dbReference type="NCBI Taxonomy" id="29808"/>
    <lineage>
        <taxon>Eukaryota</taxon>
        <taxon>Viridiplantae</taxon>
        <taxon>Streptophyta</taxon>
        <taxon>Embryophyta</taxon>
        <taxon>Tracheophyta</taxon>
        <taxon>Spermatophyta</taxon>
        <taxon>Pinopsida</taxon>
        <taxon>Pinidae</taxon>
        <taxon>Conifers II</taxon>
        <taxon>Cupressales</taxon>
        <taxon>Taxaceae</taxon>
        <taxon>Taxus</taxon>
    </lineage>
</organism>
<sequence>HYVRMCLHKPTTTDIQRTPRSEKTVGDMGRTHRVYATVDNRQAEHQATVIEMT</sequence>
<feature type="non-terminal residue" evidence="1">
    <location>
        <position position="53"/>
    </location>
</feature>
<reference evidence="1 2" key="1">
    <citation type="journal article" date="2021" name="Nat. Plants">
        <title>The Taxus genome provides insights into paclitaxel biosynthesis.</title>
        <authorList>
            <person name="Xiong X."/>
            <person name="Gou J."/>
            <person name="Liao Q."/>
            <person name="Li Y."/>
            <person name="Zhou Q."/>
            <person name="Bi G."/>
            <person name="Li C."/>
            <person name="Du R."/>
            <person name="Wang X."/>
            <person name="Sun T."/>
            <person name="Guo L."/>
            <person name="Liang H."/>
            <person name="Lu P."/>
            <person name="Wu Y."/>
            <person name="Zhang Z."/>
            <person name="Ro D.K."/>
            <person name="Shang Y."/>
            <person name="Huang S."/>
            <person name="Yan J."/>
        </authorList>
    </citation>
    <scope>NUCLEOTIDE SEQUENCE [LARGE SCALE GENOMIC DNA]</scope>
    <source>
        <strain evidence="1">Ta-2019</strain>
    </source>
</reference>
<dbReference type="EMBL" id="JAHRHJ020000008">
    <property type="protein sequence ID" value="KAH9305194.1"/>
    <property type="molecule type" value="Genomic_DNA"/>
</dbReference>
<gene>
    <name evidence="1" type="ORF">KI387_009598</name>
</gene>
<name>A0AA38KH64_TAXCH</name>
<proteinExistence type="predicted"/>
<accession>A0AA38KH64</accession>
<dbReference type="Proteomes" id="UP000824469">
    <property type="component" value="Unassembled WGS sequence"/>
</dbReference>
<evidence type="ECO:0000313" key="2">
    <source>
        <dbReference type="Proteomes" id="UP000824469"/>
    </source>
</evidence>
<dbReference type="AlphaFoldDB" id="A0AA38KH64"/>
<protein>
    <submittedName>
        <fullName evidence="1">Uncharacterized protein</fullName>
    </submittedName>
</protein>
<comment type="caution">
    <text evidence="1">The sequence shown here is derived from an EMBL/GenBank/DDBJ whole genome shotgun (WGS) entry which is preliminary data.</text>
</comment>
<feature type="non-terminal residue" evidence="1">
    <location>
        <position position="1"/>
    </location>
</feature>
<keyword evidence="2" id="KW-1185">Reference proteome</keyword>